<organism evidence="2 3">
    <name type="scientific">Caenorhabditis tropicalis</name>
    <dbReference type="NCBI Taxonomy" id="1561998"/>
    <lineage>
        <taxon>Eukaryota</taxon>
        <taxon>Metazoa</taxon>
        <taxon>Ecdysozoa</taxon>
        <taxon>Nematoda</taxon>
        <taxon>Chromadorea</taxon>
        <taxon>Rhabditida</taxon>
        <taxon>Rhabditina</taxon>
        <taxon>Rhabditomorpha</taxon>
        <taxon>Rhabditoidea</taxon>
        <taxon>Rhabditidae</taxon>
        <taxon>Peloderinae</taxon>
        <taxon>Caenorhabditis</taxon>
    </lineage>
</organism>
<keyword evidence="2" id="KW-1185">Reference proteome</keyword>
<evidence type="ECO:0000313" key="2">
    <source>
        <dbReference type="Proteomes" id="UP000095282"/>
    </source>
</evidence>
<feature type="region of interest" description="Disordered" evidence="1">
    <location>
        <begin position="1"/>
        <end position="30"/>
    </location>
</feature>
<name>A0A1I7SXH0_9PELO</name>
<protein>
    <submittedName>
        <fullName evidence="3">Uncharacterized protein</fullName>
    </submittedName>
</protein>
<dbReference type="Proteomes" id="UP000095282">
    <property type="component" value="Unplaced"/>
</dbReference>
<sequence length="301" mass="34432">MENAPNQSSSNMSQTSDSSEPSVIVVKEEQDPLYRRNAGFARNLRKLDVRTAQTNIQLKRITSTVVPTIPAIPSTASQSISGLQLIQANYGDDGSSEGDIHDNVEDLEEQIVNDMEDSIERNMEDYMEDSIESNMEDYVESIMENYMGVDVGNRVMDEVMDDMATSTNTRRLGNRGYDDMSREISENMCMELGITEPSELVQEESPTPTEVIVTERVAKRRKVDEEEDRHEMSETDTKNILYHIDMDDEQLGDQNRDFYFTNDRRDVKKVLSFYEVRITANNKMNMTGRPEKLTENSSLTR</sequence>
<reference evidence="3" key="1">
    <citation type="submission" date="2016-11" db="UniProtKB">
        <authorList>
            <consortium name="WormBaseParasite"/>
        </authorList>
    </citation>
    <scope>IDENTIFICATION</scope>
</reference>
<proteinExistence type="predicted"/>
<dbReference type="AlphaFoldDB" id="A0A1I7SXH0"/>
<accession>A0A1I7SXH0</accession>
<feature type="compositionally biased region" description="Low complexity" evidence="1">
    <location>
        <begin position="8"/>
        <end position="19"/>
    </location>
</feature>
<dbReference type="WBParaSite" id="Csp11.Scaffold126.g573.t1">
    <property type="protein sequence ID" value="Csp11.Scaffold126.g573.t1"/>
    <property type="gene ID" value="Csp11.Scaffold126.g573"/>
</dbReference>
<evidence type="ECO:0000256" key="1">
    <source>
        <dbReference type="SAM" id="MobiDB-lite"/>
    </source>
</evidence>
<evidence type="ECO:0000313" key="3">
    <source>
        <dbReference type="WBParaSite" id="Csp11.Scaffold126.g573.t1"/>
    </source>
</evidence>